<dbReference type="Proteomes" id="UP001221189">
    <property type="component" value="Unassembled WGS sequence"/>
</dbReference>
<dbReference type="SUPFAM" id="SSF143100">
    <property type="entry name" value="TTHA1013/TTHA0281-like"/>
    <property type="match status" value="1"/>
</dbReference>
<dbReference type="EMBL" id="JAQQXT010000028">
    <property type="protein sequence ID" value="MDC8774557.1"/>
    <property type="molecule type" value="Genomic_DNA"/>
</dbReference>
<reference evidence="1 2" key="1">
    <citation type="submission" date="2022-10" db="EMBL/GenBank/DDBJ databases">
        <title>Paucibacter sp. hw1 Genome sequencing.</title>
        <authorList>
            <person name="Park S."/>
        </authorList>
    </citation>
    <scope>NUCLEOTIDE SEQUENCE [LARGE SCALE GENOMIC DNA]</scope>
    <source>
        <strain evidence="2">hw1</strain>
    </source>
</reference>
<dbReference type="RefSeq" id="WP_273602543.1">
    <property type="nucleotide sequence ID" value="NZ_JAQQXT010000028.1"/>
</dbReference>
<sequence>MNLNAVIERDLATGLLVGSVPGNPGAHTQGESIEKVRTSLAEVNELLLEEGALQPESEFIATTMLAVA</sequence>
<name>A0ABT5KMC6_9BURK</name>
<keyword evidence="2" id="KW-1185">Reference proteome</keyword>
<accession>A0ABT5KMC6</accession>
<protein>
    <submittedName>
        <fullName evidence="1">Type II toxin-antitoxin system HicB family antitoxin</fullName>
    </submittedName>
</protein>
<organism evidence="1 2">
    <name type="scientific">Roseateles albus</name>
    <dbReference type="NCBI Taxonomy" id="2987525"/>
    <lineage>
        <taxon>Bacteria</taxon>
        <taxon>Pseudomonadati</taxon>
        <taxon>Pseudomonadota</taxon>
        <taxon>Betaproteobacteria</taxon>
        <taxon>Burkholderiales</taxon>
        <taxon>Sphaerotilaceae</taxon>
        <taxon>Roseateles</taxon>
    </lineage>
</organism>
<comment type="caution">
    <text evidence="1">The sequence shown here is derived from an EMBL/GenBank/DDBJ whole genome shotgun (WGS) entry which is preliminary data.</text>
</comment>
<evidence type="ECO:0000313" key="2">
    <source>
        <dbReference type="Proteomes" id="UP001221189"/>
    </source>
</evidence>
<dbReference type="Gene3D" id="3.30.160.250">
    <property type="match status" value="1"/>
</dbReference>
<dbReference type="InterPro" id="IPR035069">
    <property type="entry name" value="TTHA1013/TTHA0281-like"/>
</dbReference>
<evidence type="ECO:0000313" key="1">
    <source>
        <dbReference type="EMBL" id="MDC8774557.1"/>
    </source>
</evidence>
<gene>
    <name evidence="1" type="ORF">PRZ03_23585</name>
</gene>
<proteinExistence type="predicted"/>